<organism evidence="3 4">
    <name type="scientific">Faecalibacterium gallinarum</name>
    <dbReference type="NCBI Taxonomy" id="2903556"/>
    <lineage>
        <taxon>Bacteria</taxon>
        <taxon>Bacillati</taxon>
        <taxon>Bacillota</taxon>
        <taxon>Clostridia</taxon>
        <taxon>Eubacteriales</taxon>
        <taxon>Oscillospiraceae</taxon>
        <taxon>Faecalibacterium</taxon>
    </lineage>
</organism>
<dbReference type="PANTHER" id="PTHR21666:SF270">
    <property type="entry name" value="MUREIN HYDROLASE ACTIVATOR ENVC"/>
    <property type="match status" value="1"/>
</dbReference>
<accession>A0AA37MZF0</accession>
<sequence length="261" mass="27684">MEHIRNFLRGKGFVLALVACILAAAAVGVWAVRTIRNEMEQDLKNQQTEIIPGQETAPGIDEGMEMEEDTWQQETADAAKNVEGVPEEDAKSSPKPSSSSSGASSGSGTVLEPSELQTESPAASVSVKPAYTQPVSGQALAVFSGDDLVYNETLGDWRTHNGVDYACKESEEVLAPVCGTVEMVTTDGNWGPVVVLKDGEGRLWRLCGVDDPAVQEGDAVTTGDKLGQAGSIPCESVLKSHIHLEVLDGDKYLDPVSILKG</sequence>
<protein>
    <recommendedName>
        <fullName evidence="2">M23ase beta-sheet core domain-containing protein</fullName>
    </recommendedName>
</protein>
<dbReference type="Proteomes" id="UP001055185">
    <property type="component" value="Unassembled WGS sequence"/>
</dbReference>
<dbReference type="GO" id="GO:0004222">
    <property type="term" value="F:metalloendopeptidase activity"/>
    <property type="evidence" value="ECO:0007669"/>
    <property type="project" value="TreeGrafter"/>
</dbReference>
<keyword evidence="4" id="KW-1185">Reference proteome</keyword>
<dbReference type="InterPro" id="IPR016047">
    <property type="entry name" value="M23ase_b-sheet_dom"/>
</dbReference>
<dbReference type="SUPFAM" id="SSF51261">
    <property type="entry name" value="Duplicated hybrid motif"/>
    <property type="match status" value="1"/>
</dbReference>
<feature type="region of interest" description="Disordered" evidence="1">
    <location>
        <begin position="66"/>
        <end position="127"/>
    </location>
</feature>
<feature type="domain" description="M23ase beta-sheet core" evidence="2">
    <location>
        <begin position="159"/>
        <end position="255"/>
    </location>
</feature>
<dbReference type="Gene3D" id="2.70.70.10">
    <property type="entry name" value="Glucose Permease (Domain IIA)"/>
    <property type="match status" value="1"/>
</dbReference>
<dbReference type="Pfam" id="PF01551">
    <property type="entry name" value="Peptidase_M23"/>
    <property type="match status" value="1"/>
</dbReference>
<reference evidence="3" key="1">
    <citation type="journal article" date="2022" name="Int. J. Syst. Evol. Microbiol.">
        <title>Genome-based, phenotypic and chemotaxonomic classification of Faecalibacterium strains: proposal of three novel species Faecalibacterium duncaniae sp. nov., Faecalibacterium hattorii sp. nov. and Faecalibacterium gallinarum sp. nov. .</title>
        <authorList>
            <person name="Sakamoto M."/>
            <person name="Sakurai N."/>
            <person name="Tanno H."/>
            <person name="Iino T."/>
            <person name="Ohkuma M."/>
            <person name="Endo A."/>
        </authorList>
    </citation>
    <scope>NUCLEOTIDE SEQUENCE</scope>
    <source>
        <strain evidence="3">JCM 17207</strain>
    </source>
</reference>
<dbReference type="RefSeq" id="WP_238316769.1">
    <property type="nucleotide sequence ID" value="NZ_BQKV01000037.1"/>
</dbReference>
<evidence type="ECO:0000313" key="3">
    <source>
        <dbReference type="EMBL" id="GJN64573.1"/>
    </source>
</evidence>
<evidence type="ECO:0000256" key="1">
    <source>
        <dbReference type="SAM" id="MobiDB-lite"/>
    </source>
</evidence>
<name>A0AA37MZF0_9FIRM</name>
<dbReference type="EMBL" id="BQKV01000037">
    <property type="protein sequence ID" value="GJN64573.1"/>
    <property type="molecule type" value="Genomic_DNA"/>
</dbReference>
<dbReference type="AlphaFoldDB" id="A0AA37MZF0"/>
<dbReference type="InterPro" id="IPR050570">
    <property type="entry name" value="Cell_wall_metabolism_enzyme"/>
</dbReference>
<dbReference type="CDD" id="cd12797">
    <property type="entry name" value="M23_peptidase"/>
    <property type="match status" value="1"/>
</dbReference>
<proteinExistence type="predicted"/>
<feature type="compositionally biased region" description="Low complexity" evidence="1">
    <location>
        <begin position="93"/>
        <end position="107"/>
    </location>
</feature>
<dbReference type="PANTHER" id="PTHR21666">
    <property type="entry name" value="PEPTIDASE-RELATED"/>
    <property type="match status" value="1"/>
</dbReference>
<gene>
    <name evidence="3" type="ORF">JCM17207_11980</name>
</gene>
<comment type="caution">
    <text evidence="3">The sequence shown here is derived from an EMBL/GenBank/DDBJ whole genome shotgun (WGS) entry which is preliminary data.</text>
</comment>
<evidence type="ECO:0000259" key="2">
    <source>
        <dbReference type="Pfam" id="PF01551"/>
    </source>
</evidence>
<dbReference type="InterPro" id="IPR011055">
    <property type="entry name" value="Dup_hybrid_motif"/>
</dbReference>
<evidence type="ECO:0000313" key="4">
    <source>
        <dbReference type="Proteomes" id="UP001055185"/>
    </source>
</evidence>